<protein>
    <submittedName>
        <fullName evidence="3">FkbM family methyltransferase</fullName>
    </submittedName>
</protein>
<dbReference type="GO" id="GO:0008168">
    <property type="term" value="F:methyltransferase activity"/>
    <property type="evidence" value="ECO:0007669"/>
    <property type="project" value="UniProtKB-KW"/>
</dbReference>
<keyword evidence="3" id="KW-0808">Transferase</keyword>
<dbReference type="OrthoDB" id="10006218at2759"/>
<keyword evidence="1" id="KW-1133">Transmembrane helix</keyword>
<reference evidence="3 4" key="1">
    <citation type="journal article" date="2012" name="Sci. Rep.">
        <title>Genomic perspectives on the evolution of fungal entomopathogenicity in Beauveria bassiana.</title>
        <authorList>
            <person name="Xiao G."/>
            <person name="Ying S.H."/>
            <person name="Zheng P."/>
            <person name="Wang Z.L."/>
            <person name="Zhang S."/>
            <person name="Xie X.Q."/>
            <person name="Shang Y."/>
            <person name="St Leger R.J."/>
            <person name="Zhao G.P."/>
            <person name="Wang C."/>
            <person name="Feng M.G."/>
        </authorList>
    </citation>
    <scope>NUCLEOTIDE SEQUENCE [LARGE SCALE GENOMIC DNA]</scope>
    <source>
        <strain evidence="3 4">ARSEF 2860</strain>
    </source>
</reference>
<gene>
    <name evidence="3" type="ORF">BBA_09498</name>
</gene>
<dbReference type="InParanoid" id="J4VSF4"/>
<organism evidence="3 4">
    <name type="scientific">Beauveria bassiana (strain ARSEF 2860)</name>
    <name type="common">White muscardine disease fungus</name>
    <name type="synonym">Tritirachium shiotae</name>
    <dbReference type="NCBI Taxonomy" id="655819"/>
    <lineage>
        <taxon>Eukaryota</taxon>
        <taxon>Fungi</taxon>
        <taxon>Dikarya</taxon>
        <taxon>Ascomycota</taxon>
        <taxon>Pezizomycotina</taxon>
        <taxon>Sordariomycetes</taxon>
        <taxon>Hypocreomycetidae</taxon>
        <taxon>Hypocreales</taxon>
        <taxon>Cordycipitaceae</taxon>
        <taxon>Beauveria</taxon>
    </lineage>
</organism>
<evidence type="ECO:0000313" key="4">
    <source>
        <dbReference type="Proteomes" id="UP000002762"/>
    </source>
</evidence>
<dbReference type="InterPro" id="IPR029063">
    <property type="entry name" value="SAM-dependent_MTases_sf"/>
</dbReference>
<evidence type="ECO:0000256" key="1">
    <source>
        <dbReference type="SAM" id="Phobius"/>
    </source>
</evidence>
<feature type="domain" description="Methyltransferase FkbM" evidence="2">
    <location>
        <begin position="134"/>
        <end position="288"/>
    </location>
</feature>
<sequence length="298" mass="32594">MAAKSNAVPMAVVLIVAIFLLFTFWQNNLSVHYGSFNSGNRNGVAKDAGQEPEPEPVTVTVTVTAPAAESTAGGTLVEQDTPAVAVAKESKPRYIFVDLGANGADSLQTFLEEPEAKLKYDFPAPQWATHDDAEIFLFEANPVFNDALVNARQKYAAVGKAITIYPSTVVDTTDGLRTFYLDEVNEDHNYWGSSTYKNHPDAVASGGKGTELSAINIARWLLMNTLPHDFVVVKMDIEGAEYDIVPHLVKMRAWTVIDVLLVEWHGHLPTDEARQEAKDALEKLQAQGVSCPHYDSST</sequence>
<dbReference type="PANTHER" id="PTHR44843:SF14">
    <property type="entry name" value="METHYLTRANSFERASE TYPE 11 DOMAIN-CONTAINING PROTEIN"/>
    <property type="match status" value="1"/>
</dbReference>
<evidence type="ECO:0000313" key="3">
    <source>
        <dbReference type="EMBL" id="EJP61530.1"/>
    </source>
</evidence>
<name>J4VSF4_BEAB2</name>
<feature type="transmembrane region" description="Helical" evidence="1">
    <location>
        <begin position="7"/>
        <end position="25"/>
    </location>
</feature>
<dbReference type="HOGENOM" id="CLU_081342_0_0_1"/>
<dbReference type="InterPro" id="IPR006342">
    <property type="entry name" value="FkbM_mtfrase"/>
</dbReference>
<keyword evidence="4" id="KW-1185">Reference proteome</keyword>
<dbReference type="SUPFAM" id="SSF53335">
    <property type="entry name" value="S-adenosyl-L-methionine-dependent methyltransferases"/>
    <property type="match status" value="1"/>
</dbReference>
<keyword evidence="1" id="KW-0472">Membrane</keyword>
<dbReference type="PANTHER" id="PTHR44843">
    <property type="entry name" value="METHYLTRANSFERASE"/>
    <property type="match status" value="1"/>
</dbReference>
<keyword evidence="3" id="KW-0489">Methyltransferase</keyword>
<dbReference type="GeneID" id="19892510"/>
<dbReference type="Pfam" id="PF05050">
    <property type="entry name" value="Methyltransf_21"/>
    <property type="match status" value="1"/>
</dbReference>
<evidence type="ECO:0000259" key="2">
    <source>
        <dbReference type="Pfam" id="PF05050"/>
    </source>
</evidence>
<dbReference type="RefSeq" id="XP_008602817.1">
    <property type="nucleotide sequence ID" value="XM_008604595.1"/>
</dbReference>
<dbReference type="AlphaFoldDB" id="J4VSF4"/>
<keyword evidence="1" id="KW-0812">Transmembrane</keyword>
<proteinExistence type="predicted"/>
<dbReference type="Gene3D" id="3.40.50.150">
    <property type="entry name" value="Vaccinia Virus protein VP39"/>
    <property type="match status" value="1"/>
</dbReference>
<dbReference type="Proteomes" id="UP000002762">
    <property type="component" value="Unassembled WGS sequence"/>
</dbReference>
<dbReference type="EMBL" id="JH725205">
    <property type="protein sequence ID" value="EJP61530.1"/>
    <property type="molecule type" value="Genomic_DNA"/>
</dbReference>
<accession>J4VSF4</accession>
<dbReference type="GO" id="GO:0032259">
    <property type="term" value="P:methylation"/>
    <property type="evidence" value="ECO:0007669"/>
    <property type="project" value="UniProtKB-KW"/>
</dbReference>